<dbReference type="PANTHER" id="PTHR41521:SF4">
    <property type="entry name" value="BLR0684 PROTEIN"/>
    <property type="match status" value="1"/>
</dbReference>
<dbReference type="InterPro" id="IPR010753">
    <property type="entry name" value="DUF1330"/>
</dbReference>
<organism evidence="2 3">
    <name type="scientific">Photobacterium proteolyticum</name>
    <dbReference type="NCBI Taxonomy" id="1903952"/>
    <lineage>
        <taxon>Bacteria</taxon>
        <taxon>Pseudomonadati</taxon>
        <taxon>Pseudomonadota</taxon>
        <taxon>Gammaproteobacteria</taxon>
        <taxon>Vibrionales</taxon>
        <taxon>Vibrionaceae</taxon>
        <taxon>Photobacterium</taxon>
    </lineage>
</organism>
<dbReference type="Proteomes" id="UP000186905">
    <property type="component" value="Unassembled WGS sequence"/>
</dbReference>
<dbReference type="Pfam" id="PF07045">
    <property type="entry name" value="DUF1330"/>
    <property type="match status" value="1"/>
</dbReference>
<dbReference type="STRING" id="1903952.BIT28_16015"/>
<proteinExistence type="predicted"/>
<dbReference type="RefSeq" id="WP_075762315.1">
    <property type="nucleotide sequence ID" value="NZ_MJIL01000046.1"/>
</dbReference>
<feature type="domain" description="DUF1330" evidence="1">
    <location>
        <begin position="6"/>
        <end position="100"/>
    </location>
</feature>
<accession>A0A1Q9GZ94</accession>
<dbReference type="PANTHER" id="PTHR41521">
    <property type="match status" value="1"/>
</dbReference>
<evidence type="ECO:0000313" key="3">
    <source>
        <dbReference type="Proteomes" id="UP000186905"/>
    </source>
</evidence>
<name>A0A1Q9GZ94_9GAMM</name>
<keyword evidence="3" id="KW-1185">Reference proteome</keyword>
<dbReference type="EMBL" id="MJIL01000046">
    <property type="protein sequence ID" value="OLQ80595.1"/>
    <property type="molecule type" value="Genomic_DNA"/>
</dbReference>
<comment type="caution">
    <text evidence="2">The sequence shown here is derived from an EMBL/GenBank/DDBJ whole genome shotgun (WGS) entry which is preliminary data.</text>
</comment>
<sequence>MSQHKPAYLVASIELPQGHASLADYAQAAMPIFKAHGAEVLVAGTSDQSVEVLEGNWLGSDAKLSLVKFPSMQHLKTCLNSDEYLTIKHLRTDIVDSNFSVAID</sequence>
<gene>
    <name evidence="2" type="ORF">BIT28_16015</name>
</gene>
<dbReference type="Gene3D" id="3.30.70.100">
    <property type="match status" value="1"/>
</dbReference>
<evidence type="ECO:0000259" key="1">
    <source>
        <dbReference type="Pfam" id="PF07045"/>
    </source>
</evidence>
<protein>
    <recommendedName>
        <fullName evidence="1">DUF1330 domain-containing protein</fullName>
    </recommendedName>
</protein>
<dbReference type="SUPFAM" id="SSF54909">
    <property type="entry name" value="Dimeric alpha+beta barrel"/>
    <property type="match status" value="1"/>
</dbReference>
<dbReference type="AlphaFoldDB" id="A0A1Q9GZ94"/>
<reference evidence="2 3" key="1">
    <citation type="submission" date="2016-09" db="EMBL/GenBank/DDBJ databases">
        <title>Photobacterium proteolyticum sp. nov. a protease producing bacterium isolated from ocean sediments of Laizhou Bay.</title>
        <authorList>
            <person name="Li Y."/>
        </authorList>
    </citation>
    <scope>NUCLEOTIDE SEQUENCE [LARGE SCALE GENOMIC DNA]</scope>
    <source>
        <strain evidence="2 3">13-12</strain>
    </source>
</reference>
<evidence type="ECO:0000313" key="2">
    <source>
        <dbReference type="EMBL" id="OLQ80595.1"/>
    </source>
</evidence>
<dbReference type="InterPro" id="IPR011008">
    <property type="entry name" value="Dimeric_a/b-barrel"/>
</dbReference>